<name>A0A9D1DXG1_9FIRM</name>
<organism evidence="1 2">
    <name type="scientific">Candidatus Faecivivens stercoravium</name>
    <dbReference type="NCBI Taxonomy" id="2840803"/>
    <lineage>
        <taxon>Bacteria</taxon>
        <taxon>Bacillati</taxon>
        <taxon>Bacillota</taxon>
        <taxon>Clostridia</taxon>
        <taxon>Eubacteriales</taxon>
        <taxon>Oscillospiraceae</taxon>
        <taxon>Oscillospiraceae incertae sedis</taxon>
        <taxon>Candidatus Faecivivens</taxon>
    </lineage>
</organism>
<accession>A0A9D1DXG1</accession>
<comment type="caution">
    <text evidence="1">The sequence shown here is derived from an EMBL/GenBank/DDBJ whole genome shotgun (WGS) entry which is preliminary data.</text>
</comment>
<reference evidence="1" key="1">
    <citation type="submission" date="2020-10" db="EMBL/GenBank/DDBJ databases">
        <authorList>
            <person name="Gilroy R."/>
        </authorList>
    </citation>
    <scope>NUCLEOTIDE SEQUENCE</scope>
    <source>
        <strain evidence="1">CHK189-12415</strain>
    </source>
</reference>
<sequence>MESICGVFDCSQCEAEEACGGCRASCGRPFGGQCIAAETIKAGGREAYDRLQKELTEAFNALGIPGLKVEGLNLLSGSYVNLSYPLPSGQTVQFLKDKDIYLGSQIEVPGQERCYGIVTDGSFLLVCSYGCGGSDPEIVCYKKLVTET</sequence>
<dbReference type="EMBL" id="DVHA01000117">
    <property type="protein sequence ID" value="HIR60646.1"/>
    <property type="molecule type" value="Genomic_DNA"/>
</dbReference>
<proteinExistence type="predicted"/>
<dbReference type="Proteomes" id="UP000824241">
    <property type="component" value="Unassembled WGS sequence"/>
</dbReference>
<reference evidence="1" key="2">
    <citation type="journal article" date="2021" name="PeerJ">
        <title>Extensive microbial diversity within the chicken gut microbiome revealed by metagenomics and culture.</title>
        <authorList>
            <person name="Gilroy R."/>
            <person name="Ravi A."/>
            <person name="Getino M."/>
            <person name="Pursley I."/>
            <person name="Horton D.L."/>
            <person name="Alikhan N.F."/>
            <person name="Baker D."/>
            <person name="Gharbi K."/>
            <person name="Hall N."/>
            <person name="Watson M."/>
            <person name="Adriaenssens E.M."/>
            <person name="Foster-Nyarko E."/>
            <person name="Jarju S."/>
            <person name="Secka A."/>
            <person name="Antonio M."/>
            <person name="Oren A."/>
            <person name="Chaudhuri R.R."/>
            <person name="La Ragione R."/>
            <person name="Hildebrand F."/>
            <person name="Pallen M.J."/>
        </authorList>
    </citation>
    <scope>NUCLEOTIDE SEQUENCE</scope>
    <source>
        <strain evidence="1">CHK189-12415</strain>
    </source>
</reference>
<protein>
    <submittedName>
        <fullName evidence="1">DUF3795 domain-containing protein</fullName>
    </submittedName>
</protein>
<evidence type="ECO:0000313" key="2">
    <source>
        <dbReference type="Proteomes" id="UP000824241"/>
    </source>
</evidence>
<dbReference type="AlphaFoldDB" id="A0A9D1DXG1"/>
<evidence type="ECO:0000313" key="1">
    <source>
        <dbReference type="EMBL" id="HIR60646.1"/>
    </source>
</evidence>
<gene>
    <name evidence="1" type="ORF">IAB37_03625</name>
</gene>